<dbReference type="Proteomes" id="UP001157502">
    <property type="component" value="Chromosome 12"/>
</dbReference>
<protein>
    <submittedName>
        <fullName evidence="1">Uncharacterized protein</fullName>
    </submittedName>
</protein>
<comment type="caution">
    <text evidence="1">The sequence shown here is derived from an EMBL/GenBank/DDBJ whole genome shotgun (WGS) entry which is preliminary data.</text>
</comment>
<reference evidence="1" key="1">
    <citation type="submission" date="2021-05" db="EMBL/GenBank/DDBJ databases">
        <authorList>
            <person name="Pan Q."/>
            <person name="Jouanno E."/>
            <person name="Zahm M."/>
            <person name="Klopp C."/>
            <person name="Cabau C."/>
            <person name="Louis A."/>
            <person name="Berthelot C."/>
            <person name="Parey E."/>
            <person name="Roest Crollius H."/>
            <person name="Montfort J."/>
            <person name="Robinson-Rechavi M."/>
            <person name="Bouchez O."/>
            <person name="Lampietro C."/>
            <person name="Lopez Roques C."/>
            <person name="Donnadieu C."/>
            <person name="Postlethwait J."/>
            <person name="Bobe J."/>
            <person name="Dillon D."/>
            <person name="Chandos A."/>
            <person name="von Hippel F."/>
            <person name="Guiguen Y."/>
        </authorList>
    </citation>
    <scope>NUCLEOTIDE SEQUENCE</scope>
    <source>
        <strain evidence="1">YG-Jan2019</strain>
    </source>
</reference>
<organism evidence="1 2">
    <name type="scientific">Dallia pectoralis</name>
    <name type="common">Alaska blackfish</name>
    <dbReference type="NCBI Taxonomy" id="75939"/>
    <lineage>
        <taxon>Eukaryota</taxon>
        <taxon>Metazoa</taxon>
        <taxon>Chordata</taxon>
        <taxon>Craniata</taxon>
        <taxon>Vertebrata</taxon>
        <taxon>Euteleostomi</taxon>
        <taxon>Actinopterygii</taxon>
        <taxon>Neopterygii</taxon>
        <taxon>Teleostei</taxon>
        <taxon>Protacanthopterygii</taxon>
        <taxon>Esociformes</taxon>
        <taxon>Umbridae</taxon>
        <taxon>Dallia</taxon>
    </lineage>
</organism>
<gene>
    <name evidence="1" type="ORF">DPEC_G00147150</name>
</gene>
<proteinExistence type="predicted"/>
<name>A0ACC2GIM9_DALPE</name>
<accession>A0ACC2GIM9</accession>
<evidence type="ECO:0000313" key="1">
    <source>
        <dbReference type="EMBL" id="KAJ8003325.1"/>
    </source>
</evidence>
<dbReference type="EMBL" id="CM055739">
    <property type="protein sequence ID" value="KAJ8003325.1"/>
    <property type="molecule type" value="Genomic_DNA"/>
</dbReference>
<keyword evidence="2" id="KW-1185">Reference proteome</keyword>
<sequence>MVILWGRLGLGVITRASWKEARAKERKGMVQKEIRAVEEESRQARAVAMKQQGSCTRWKGVRGRSISWKDIWNMEGHRIKFLLSSVYDVLPTPTNLQRWKLTEDPSSALCKRPANIEHILSSCRAGLTEGRFRWRHDQVLAQLADGLEKERKRKRTKAQDKGPRFICFLRPGEKAGKEYRYLGILGTADDWEMRVDLGRQLKFPEKIAVTSLQPDIVLWSQTTRQVALIELTVPWEERIEEAHERKLGKYQSLISESQQGG</sequence>
<evidence type="ECO:0000313" key="2">
    <source>
        <dbReference type="Proteomes" id="UP001157502"/>
    </source>
</evidence>